<comment type="caution">
    <text evidence="5">The sequence shown here is derived from an EMBL/GenBank/DDBJ whole genome shotgun (WGS) entry which is preliminary data.</text>
</comment>
<dbReference type="Proteomes" id="UP001596972">
    <property type="component" value="Unassembled WGS sequence"/>
</dbReference>
<dbReference type="InterPro" id="IPR003399">
    <property type="entry name" value="Mce/MlaD"/>
</dbReference>
<dbReference type="InterPro" id="IPR052336">
    <property type="entry name" value="MlaD_Phospholipid_Transporter"/>
</dbReference>
<evidence type="ECO:0000313" key="5">
    <source>
        <dbReference type="EMBL" id="MFD0902251.1"/>
    </source>
</evidence>
<reference evidence="6" key="1">
    <citation type="journal article" date="2019" name="Int. J. Syst. Evol. Microbiol.">
        <title>The Global Catalogue of Microorganisms (GCM) 10K type strain sequencing project: providing services to taxonomists for standard genome sequencing and annotation.</title>
        <authorList>
            <consortium name="The Broad Institute Genomics Platform"/>
            <consortium name="The Broad Institute Genome Sequencing Center for Infectious Disease"/>
            <person name="Wu L."/>
            <person name="Ma J."/>
        </authorList>
    </citation>
    <scope>NUCLEOTIDE SEQUENCE [LARGE SCALE GENOMIC DNA]</scope>
    <source>
        <strain evidence="6">JCM 31202</strain>
    </source>
</reference>
<feature type="region of interest" description="Disordered" evidence="1">
    <location>
        <begin position="330"/>
        <end position="433"/>
    </location>
</feature>
<keyword evidence="2" id="KW-0472">Membrane</keyword>
<protein>
    <submittedName>
        <fullName evidence="5">MCE family protein</fullName>
    </submittedName>
</protein>
<dbReference type="Pfam" id="PF11887">
    <property type="entry name" value="Mce4_CUP1"/>
    <property type="match status" value="1"/>
</dbReference>
<evidence type="ECO:0000256" key="2">
    <source>
        <dbReference type="SAM" id="Phobius"/>
    </source>
</evidence>
<sequence length="498" mass="52626">MILKRGVKIQLIAFLLITIIGVTVVSVNYIGFGREMLGRQYTAYVDLTDSGGIFTNAEVTYRGVPVGRVGPIELTDSGIKVELELERGERIPREGLTAVVANRSAVGEQYIDLVPARKGGPYLDEGDPYTIPKERTKLPVSTAELLQNVDALVTSVNTEDLGIVIDELNTAFTGTAEDLQQILDDTDRILETADEAYPDTKKLLDNSLTVLDTQRNQGANIRGFARNLNELSTSIRNDDKALRQTIDAAPGAVSQTHQAINQLSPTLPVLLANLTTTGQIVTTRQAGLRSLFILYPVTVAGLPTVMPGDGTQHMGLVLNINSPPNCTKGYEKTDQRWPQDTSHKTPRLDAGCAEPHNSEKAVRGARNFPTEAMVPAPKLPEGATEGAGFPAGGASGGSGSGGGSGSDAASAAGSDGGSGTEARTTGKDAESSGGAMLANGQLYMSYPADSVKFAGYDPSTGAVYGADGKRYVMPRTAGSRELGEDSSWKWLLLGPLSQ</sequence>
<evidence type="ECO:0000256" key="1">
    <source>
        <dbReference type="SAM" id="MobiDB-lite"/>
    </source>
</evidence>
<feature type="domain" description="Mammalian cell entry C-terminal" evidence="4">
    <location>
        <begin position="130"/>
        <end position="291"/>
    </location>
</feature>
<dbReference type="InterPro" id="IPR005693">
    <property type="entry name" value="Mce"/>
</dbReference>
<dbReference type="PANTHER" id="PTHR33371">
    <property type="entry name" value="INTERMEMBRANE PHOSPHOLIPID TRANSPORT SYSTEM BINDING PROTEIN MLAD-RELATED"/>
    <property type="match status" value="1"/>
</dbReference>
<name>A0ABW3EU45_9ACTN</name>
<dbReference type="RefSeq" id="WP_378299862.1">
    <property type="nucleotide sequence ID" value="NZ_JBHTJA010000033.1"/>
</dbReference>
<feature type="transmembrane region" description="Helical" evidence="2">
    <location>
        <begin position="12"/>
        <end position="32"/>
    </location>
</feature>
<dbReference type="PANTHER" id="PTHR33371:SF16">
    <property type="entry name" value="MCE-FAMILY PROTEIN MCE3F"/>
    <property type="match status" value="1"/>
</dbReference>
<organism evidence="5 6">
    <name type="scientific">Actinomadura sediminis</name>
    <dbReference type="NCBI Taxonomy" id="1038904"/>
    <lineage>
        <taxon>Bacteria</taxon>
        <taxon>Bacillati</taxon>
        <taxon>Actinomycetota</taxon>
        <taxon>Actinomycetes</taxon>
        <taxon>Streptosporangiales</taxon>
        <taxon>Thermomonosporaceae</taxon>
        <taxon>Actinomadura</taxon>
    </lineage>
</organism>
<dbReference type="Pfam" id="PF02470">
    <property type="entry name" value="MlaD"/>
    <property type="match status" value="1"/>
</dbReference>
<accession>A0ABW3EU45</accession>
<feature type="compositionally biased region" description="Gly residues" evidence="1">
    <location>
        <begin position="389"/>
        <end position="405"/>
    </location>
</feature>
<feature type="domain" description="Mce/MlaD" evidence="3">
    <location>
        <begin position="40"/>
        <end position="115"/>
    </location>
</feature>
<keyword evidence="2" id="KW-0812">Transmembrane</keyword>
<dbReference type="EMBL" id="JBHTJA010000033">
    <property type="protein sequence ID" value="MFD0902251.1"/>
    <property type="molecule type" value="Genomic_DNA"/>
</dbReference>
<evidence type="ECO:0000259" key="4">
    <source>
        <dbReference type="Pfam" id="PF11887"/>
    </source>
</evidence>
<dbReference type="NCBIfam" id="TIGR00996">
    <property type="entry name" value="Mtu_fam_mce"/>
    <property type="match status" value="1"/>
</dbReference>
<dbReference type="InterPro" id="IPR024516">
    <property type="entry name" value="Mce_C"/>
</dbReference>
<feature type="compositionally biased region" description="Basic and acidic residues" evidence="1">
    <location>
        <begin position="330"/>
        <end position="347"/>
    </location>
</feature>
<proteinExistence type="predicted"/>
<gene>
    <name evidence="5" type="ORF">ACFQ11_17775</name>
</gene>
<evidence type="ECO:0000313" key="6">
    <source>
        <dbReference type="Proteomes" id="UP001596972"/>
    </source>
</evidence>
<keyword evidence="6" id="KW-1185">Reference proteome</keyword>
<keyword evidence="2" id="KW-1133">Transmembrane helix</keyword>
<evidence type="ECO:0000259" key="3">
    <source>
        <dbReference type="Pfam" id="PF02470"/>
    </source>
</evidence>